<evidence type="ECO:0000256" key="2">
    <source>
        <dbReference type="SAM" id="Phobius"/>
    </source>
</evidence>
<feature type="transmembrane region" description="Helical" evidence="2">
    <location>
        <begin position="376"/>
        <end position="399"/>
    </location>
</feature>
<dbReference type="InterPro" id="IPR016570">
    <property type="entry name" value="UCP010361"/>
</dbReference>
<evidence type="ECO:0008006" key="5">
    <source>
        <dbReference type="Google" id="ProtNLM"/>
    </source>
</evidence>
<feature type="transmembrane region" description="Helical" evidence="2">
    <location>
        <begin position="339"/>
        <end position="370"/>
    </location>
</feature>
<keyword evidence="2" id="KW-0472">Membrane</keyword>
<dbReference type="PIRSF" id="PIRSF010361">
    <property type="entry name" value="UCP010361"/>
    <property type="match status" value="1"/>
</dbReference>
<organism evidence="3 4">
    <name type="scientific">Auritidibacter ignavus</name>
    <dbReference type="NCBI Taxonomy" id="678932"/>
    <lineage>
        <taxon>Bacteria</taxon>
        <taxon>Bacillati</taxon>
        <taxon>Actinomycetota</taxon>
        <taxon>Actinomycetes</taxon>
        <taxon>Micrococcales</taxon>
        <taxon>Micrococcaceae</taxon>
        <taxon>Auritidibacter</taxon>
    </lineage>
</organism>
<reference evidence="3 4" key="1">
    <citation type="submission" date="2023-03" db="EMBL/GenBank/DDBJ databases">
        <title>Complete genome sequences of several Auritidibacter ignavus strains isolated from ear infections.</title>
        <authorList>
            <person name="Baehr T."/>
            <person name="Baumhoegger A.M."/>
        </authorList>
    </citation>
    <scope>NUCLEOTIDE SEQUENCE [LARGE SCALE GENOMIC DNA]</scope>
    <source>
        <strain evidence="3 4">BABAE-6</strain>
    </source>
</reference>
<feature type="transmembrane region" description="Helical" evidence="2">
    <location>
        <begin position="141"/>
        <end position="163"/>
    </location>
</feature>
<feature type="transmembrane region" description="Helical" evidence="2">
    <location>
        <begin position="308"/>
        <end position="327"/>
    </location>
</feature>
<keyword evidence="2" id="KW-0812">Transmembrane</keyword>
<evidence type="ECO:0000256" key="1">
    <source>
        <dbReference type="SAM" id="MobiDB-lite"/>
    </source>
</evidence>
<sequence>MATRAQQQQPRTPVAPSRTDPLLARLTSEKIGPIGRRSAPGRTGGGFFTPMRVLILMTTLAALVAVLQKSPCRLEGWSQPFVNFAGCYSDWTALYGGRGFDENPFAPFMEASTFEYPVLISVVASLTAALTHFFNPDRPSLLYFDINFVLVFALWVITVVVVAKSSVRRFWDAAMVAVAPGMILASSINWDMWAVVPLILGLWLFGGKKYFWAGVLFGIGISAKIFPLLVFGAILVLAVRTLVFRPLVLSAAGAATSWLVLNVPLMLTNYEAWSLFYTFSADRGPGWSSVWSMWNVFNESHPVTAESLSYLSVGAVAICCAFIFVIGTTAPVRPRMAQLVFLIVASFVLFNKVYSPQFVVWLIPLVALALPNWRDFLIWQFVEVLHFWAVWAHLSHFTSEHNTQHLFDERLYGLAVAAHMLATFYLMARVVYQIYRPETDPVRTSLPVFDSSLRGEASKNLAWDDPLGGDYDGARDRLPFLIPVAQPVGKHADHTEPEPVEVGAAEHQGIWTPITLEHKQ</sequence>
<keyword evidence="2" id="KW-1133">Transmembrane helix</keyword>
<keyword evidence="4" id="KW-1185">Reference proteome</keyword>
<proteinExistence type="predicted"/>
<protein>
    <recommendedName>
        <fullName evidence="5">DUF2029 domain-containing protein</fullName>
    </recommendedName>
</protein>
<feature type="region of interest" description="Disordered" evidence="1">
    <location>
        <begin position="1"/>
        <end position="22"/>
    </location>
</feature>
<dbReference type="RefSeq" id="WP_279674600.1">
    <property type="nucleotide sequence ID" value="NZ_CP122566.1"/>
</dbReference>
<evidence type="ECO:0000313" key="4">
    <source>
        <dbReference type="Proteomes" id="UP001224674"/>
    </source>
</evidence>
<gene>
    <name evidence="3" type="ORF">QDX21_09695</name>
</gene>
<feature type="transmembrane region" description="Helical" evidence="2">
    <location>
        <begin position="246"/>
        <end position="267"/>
    </location>
</feature>
<feature type="transmembrane region" description="Helical" evidence="2">
    <location>
        <begin position="47"/>
        <end position="67"/>
    </location>
</feature>
<evidence type="ECO:0000313" key="3">
    <source>
        <dbReference type="EMBL" id="WGH92566.1"/>
    </source>
</evidence>
<feature type="transmembrane region" description="Helical" evidence="2">
    <location>
        <begin position="411"/>
        <end position="432"/>
    </location>
</feature>
<name>A0AAJ6DBX9_9MICC</name>
<dbReference type="AlphaFoldDB" id="A0AAJ6DBX9"/>
<feature type="transmembrane region" description="Helical" evidence="2">
    <location>
        <begin position="210"/>
        <end position="239"/>
    </location>
</feature>
<feature type="compositionally biased region" description="Polar residues" evidence="1">
    <location>
        <begin position="1"/>
        <end position="11"/>
    </location>
</feature>
<accession>A0AAJ6DBX9</accession>
<dbReference type="EMBL" id="CP122566">
    <property type="protein sequence ID" value="WGH92566.1"/>
    <property type="molecule type" value="Genomic_DNA"/>
</dbReference>
<dbReference type="Proteomes" id="UP001224674">
    <property type="component" value="Chromosome"/>
</dbReference>